<dbReference type="eggNOG" id="COG1804">
    <property type="taxonomic scope" value="Bacteria"/>
</dbReference>
<sequence length="368" mass="39008">MGADMQPGPLSGVRVIEFGALGPVPFCAMLLADMGADVVQITRPRAAIDTGNFMQRGRRLVPLDLKQPHDRDAALDLIAHADVLLEGSRPGVMENLGLGPNVCAARNPRLVYGRMTGWGQTGPLAPTAGHDINYIALTGVLDAIGTADGAPVPPLNLVGDYGGGAMFLAFGTLCALWEARTSGHGQVIDAAMVDGSAMLMSLFCRLLAQGEWNGPRGTHMLDGGAPWYATYRTADDRYVAVGALEEPFWQALLAGLEIPAESLPPRSDRAAWPAIRAALAASFATRTRDAWTGHFRHSDACVSPVLSLQETVENEHINARQTYVADRGFVRPAAAPRLSRTPAGEAAPPAPDTAHAVLEAWRASAAQR</sequence>
<dbReference type="PANTHER" id="PTHR48228">
    <property type="entry name" value="SUCCINYL-COA--D-CITRAMALATE COA-TRANSFERASE"/>
    <property type="match status" value="1"/>
</dbReference>
<reference evidence="1 2" key="1">
    <citation type="journal article" date="2006" name="Proc. Natl. Acad. Sci. U.S.A.">
        <title>Burkholderia xenovorans LB400 harbors a multi-replicon, 9.73-Mbp genome shaped for versatility.</title>
        <authorList>
            <person name="Chain P.S."/>
            <person name="Denef V.J."/>
            <person name="Konstantinidis K.T."/>
            <person name="Vergez L.M."/>
            <person name="Agullo L."/>
            <person name="Reyes V.L."/>
            <person name="Hauser L."/>
            <person name="Cordova M."/>
            <person name="Gomez L."/>
            <person name="Gonzalez M."/>
            <person name="Land M."/>
            <person name="Lao V."/>
            <person name="Larimer F."/>
            <person name="LiPuma J.J."/>
            <person name="Mahenthiralingam E."/>
            <person name="Malfatti S.A."/>
            <person name="Marx C.J."/>
            <person name="Parnell J.J."/>
            <person name="Ramette A."/>
            <person name="Richardson P."/>
            <person name="Seeger M."/>
            <person name="Smith D."/>
            <person name="Spilker T."/>
            <person name="Sul W.J."/>
            <person name="Tsoi T.V."/>
            <person name="Ulrich L.E."/>
            <person name="Zhulin I.B."/>
            <person name="Tiedje J.M."/>
        </authorList>
    </citation>
    <scope>NUCLEOTIDE SEQUENCE [LARGE SCALE GENOMIC DNA]</scope>
    <source>
        <strain evidence="1 2">LB400</strain>
    </source>
</reference>
<organism evidence="1 2">
    <name type="scientific">Paraburkholderia xenovorans (strain LB400)</name>
    <dbReference type="NCBI Taxonomy" id="266265"/>
    <lineage>
        <taxon>Bacteria</taxon>
        <taxon>Pseudomonadati</taxon>
        <taxon>Pseudomonadota</taxon>
        <taxon>Betaproteobacteria</taxon>
        <taxon>Burkholderiales</taxon>
        <taxon>Burkholderiaceae</taxon>
        <taxon>Paraburkholderia</taxon>
    </lineage>
</organism>
<dbReference type="InterPro" id="IPR050509">
    <property type="entry name" value="CoA-transferase_III"/>
</dbReference>
<accession>Q143P1</accession>
<keyword evidence="2" id="KW-1185">Reference proteome</keyword>
<keyword evidence="1" id="KW-0413">Isomerase</keyword>
<dbReference type="GO" id="GO:0008111">
    <property type="term" value="F:alpha-methylacyl-CoA racemase activity"/>
    <property type="evidence" value="ECO:0007669"/>
    <property type="project" value="UniProtKB-EC"/>
</dbReference>
<dbReference type="InterPro" id="IPR044855">
    <property type="entry name" value="CoA-Trfase_III_dom3_sf"/>
</dbReference>
<dbReference type="PANTHER" id="PTHR48228:SF5">
    <property type="entry name" value="ALPHA-METHYLACYL-COA RACEMASE"/>
    <property type="match status" value="1"/>
</dbReference>
<dbReference type="Proteomes" id="UP000001817">
    <property type="component" value="Chromosome 1"/>
</dbReference>
<dbReference type="EC" id="5.1.99.4" evidence="1"/>
<dbReference type="InterPro" id="IPR003673">
    <property type="entry name" value="CoA-Trfase_fam_III"/>
</dbReference>
<gene>
    <name evidence="1" type="ORF">Bxe_A3539</name>
</gene>
<dbReference type="InterPro" id="IPR023606">
    <property type="entry name" value="CoA-Trfase_III_dom_1_sf"/>
</dbReference>
<dbReference type="STRING" id="266265.Bxe_A3539"/>
<proteinExistence type="predicted"/>
<dbReference type="KEGG" id="bxe:Bxe_A3539"/>
<evidence type="ECO:0000313" key="2">
    <source>
        <dbReference type="Proteomes" id="UP000001817"/>
    </source>
</evidence>
<dbReference type="Gene3D" id="3.40.50.10540">
    <property type="entry name" value="Crotonobetainyl-coa:carnitine coa-transferase, domain 1"/>
    <property type="match status" value="1"/>
</dbReference>
<dbReference type="Pfam" id="PF02515">
    <property type="entry name" value="CoA_transf_3"/>
    <property type="match status" value="1"/>
</dbReference>
<protein>
    <submittedName>
        <fullName evidence="1">Alpha-methylacyl-CoA racemase</fullName>
        <ecNumber evidence="1">5.1.99.4</ecNumber>
    </submittedName>
</protein>
<dbReference type="EMBL" id="CP000270">
    <property type="protein sequence ID" value="ABE29448.1"/>
    <property type="molecule type" value="Genomic_DNA"/>
</dbReference>
<dbReference type="SUPFAM" id="SSF89796">
    <property type="entry name" value="CoA-transferase family III (CaiB/BaiF)"/>
    <property type="match status" value="1"/>
</dbReference>
<dbReference type="Gene3D" id="3.30.1540.10">
    <property type="entry name" value="formyl-coa transferase, domain 3"/>
    <property type="match status" value="1"/>
</dbReference>
<evidence type="ECO:0000313" key="1">
    <source>
        <dbReference type="EMBL" id="ABE29448.1"/>
    </source>
</evidence>
<name>Q143P1_PARXL</name>
<dbReference type="AlphaFoldDB" id="Q143P1"/>